<feature type="compositionally biased region" description="Polar residues" evidence="4">
    <location>
        <begin position="419"/>
        <end position="432"/>
    </location>
</feature>
<dbReference type="InterPro" id="IPR038765">
    <property type="entry name" value="Papain-like_cys_pep_sf"/>
</dbReference>
<evidence type="ECO:0000256" key="4">
    <source>
        <dbReference type="SAM" id="MobiDB-lite"/>
    </source>
</evidence>
<keyword evidence="2" id="KW-0645">Protease</keyword>
<dbReference type="InterPro" id="IPR003653">
    <property type="entry name" value="Peptidase_C48_C"/>
</dbReference>
<dbReference type="EnsemblPlants" id="TuG1812U0000323300.01.T01">
    <property type="protein sequence ID" value="TuG1812U0000323300.01.T01"/>
    <property type="gene ID" value="TuG1812U0000323300.01"/>
</dbReference>
<dbReference type="GO" id="GO:0008234">
    <property type="term" value="F:cysteine-type peptidase activity"/>
    <property type="evidence" value="ECO:0007669"/>
    <property type="project" value="InterPro"/>
</dbReference>
<evidence type="ECO:0000313" key="7">
    <source>
        <dbReference type="Proteomes" id="UP000015106"/>
    </source>
</evidence>
<name>A0A8R7RHE4_TRIUA</name>
<accession>A0A8R7RHE4</accession>
<protein>
    <recommendedName>
        <fullName evidence="5">Ubiquitin-like protease family profile domain-containing protein</fullName>
    </recommendedName>
</protein>
<dbReference type="PANTHER" id="PTHR34835">
    <property type="entry name" value="OS07G0283600 PROTEIN-RELATED"/>
    <property type="match status" value="1"/>
</dbReference>
<dbReference type="Gene3D" id="3.40.395.10">
    <property type="entry name" value="Adenoviral Proteinase, Chain A"/>
    <property type="match status" value="1"/>
</dbReference>
<dbReference type="SUPFAM" id="SSF54001">
    <property type="entry name" value="Cysteine proteinases"/>
    <property type="match status" value="1"/>
</dbReference>
<dbReference type="Gramene" id="TuG1812U0000323300.01.T01">
    <property type="protein sequence ID" value="TuG1812U0000323300.01.T01"/>
    <property type="gene ID" value="TuG1812U0000323300.01"/>
</dbReference>
<evidence type="ECO:0000259" key="5">
    <source>
        <dbReference type="Pfam" id="PF02902"/>
    </source>
</evidence>
<evidence type="ECO:0000256" key="2">
    <source>
        <dbReference type="ARBA" id="ARBA00022670"/>
    </source>
</evidence>
<dbReference type="Pfam" id="PF02902">
    <property type="entry name" value="Peptidase_C48"/>
    <property type="match status" value="1"/>
</dbReference>
<reference evidence="6" key="2">
    <citation type="submission" date="2022-06" db="UniProtKB">
        <authorList>
            <consortium name="EnsemblPlants"/>
        </authorList>
    </citation>
    <scope>IDENTIFICATION</scope>
</reference>
<feature type="region of interest" description="Disordered" evidence="4">
    <location>
        <begin position="419"/>
        <end position="449"/>
    </location>
</feature>
<comment type="similarity">
    <text evidence="1">Belongs to the peptidase C48 family.</text>
</comment>
<keyword evidence="3" id="KW-0378">Hydrolase</keyword>
<organism evidence="6 7">
    <name type="scientific">Triticum urartu</name>
    <name type="common">Red wild einkorn</name>
    <name type="synonym">Crithodium urartu</name>
    <dbReference type="NCBI Taxonomy" id="4572"/>
    <lineage>
        <taxon>Eukaryota</taxon>
        <taxon>Viridiplantae</taxon>
        <taxon>Streptophyta</taxon>
        <taxon>Embryophyta</taxon>
        <taxon>Tracheophyta</taxon>
        <taxon>Spermatophyta</taxon>
        <taxon>Magnoliopsida</taxon>
        <taxon>Liliopsida</taxon>
        <taxon>Poales</taxon>
        <taxon>Poaceae</taxon>
        <taxon>BOP clade</taxon>
        <taxon>Pooideae</taxon>
        <taxon>Triticodae</taxon>
        <taxon>Triticeae</taxon>
        <taxon>Triticinae</taxon>
        <taxon>Triticum</taxon>
    </lineage>
</organism>
<feature type="domain" description="Ubiquitin-like protease family profile" evidence="5">
    <location>
        <begin position="502"/>
        <end position="680"/>
    </location>
</feature>
<dbReference type="AlphaFoldDB" id="A0A8R7RHE4"/>
<reference evidence="7" key="1">
    <citation type="journal article" date="2013" name="Nature">
        <title>Draft genome of the wheat A-genome progenitor Triticum urartu.</title>
        <authorList>
            <person name="Ling H.Q."/>
            <person name="Zhao S."/>
            <person name="Liu D."/>
            <person name="Wang J."/>
            <person name="Sun H."/>
            <person name="Zhang C."/>
            <person name="Fan H."/>
            <person name="Li D."/>
            <person name="Dong L."/>
            <person name="Tao Y."/>
            <person name="Gao C."/>
            <person name="Wu H."/>
            <person name="Li Y."/>
            <person name="Cui Y."/>
            <person name="Guo X."/>
            <person name="Zheng S."/>
            <person name="Wang B."/>
            <person name="Yu K."/>
            <person name="Liang Q."/>
            <person name="Yang W."/>
            <person name="Lou X."/>
            <person name="Chen J."/>
            <person name="Feng M."/>
            <person name="Jian J."/>
            <person name="Zhang X."/>
            <person name="Luo G."/>
            <person name="Jiang Y."/>
            <person name="Liu J."/>
            <person name="Wang Z."/>
            <person name="Sha Y."/>
            <person name="Zhang B."/>
            <person name="Wu H."/>
            <person name="Tang D."/>
            <person name="Shen Q."/>
            <person name="Xue P."/>
            <person name="Zou S."/>
            <person name="Wang X."/>
            <person name="Liu X."/>
            <person name="Wang F."/>
            <person name="Yang Y."/>
            <person name="An X."/>
            <person name="Dong Z."/>
            <person name="Zhang K."/>
            <person name="Zhang X."/>
            <person name="Luo M.C."/>
            <person name="Dvorak J."/>
            <person name="Tong Y."/>
            <person name="Wang J."/>
            <person name="Yang H."/>
            <person name="Li Z."/>
            <person name="Wang D."/>
            <person name="Zhang A."/>
            <person name="Wang J."/>
        </authorList>
    </citation>
    <scope>NUCLEOTIDE SEQUENCE</scope>
    <source>
        <strain evidence="7">cv. G1812</strain>
    </source>
</reference>
<dbReference type="Proteomes" id="UP000015106">
    <property type="component" value="Unassembled WGS sequence"/>
</dbReference>
<proteinExistence type="inferred from homology"/>
<dbReference type="PANTHER" id="PTHR34835:SF84">
    <property type="entry name" value="TF-B3 DOMAIN-CONTAINING PROTEIN"/>
    <property type="match status" value="1"/>
</dbReference>
<evidence type="ECO:0000256" key="1">
    <source>
        <dbReference type="ARBA" id="ARBA00005234"/>
    </source>
</evidence>
<sequence>MVNKIFDFPGGTEPFVFSSDDPQVKAEVTQLRNKYVDDRNKMPINKIEEVMLSDETEDGFIRSFAFYFLSSILCPASYCFGNMKFLYSLRDVSAIPSLDFGQLALDFLREESERHFEMIMNRPSIEEMNKPSYIGGCLPIWGIIYVDFVDFDFIHNHQSTVDYSLPRISHVKTEDFKYLALVDRNYESRKNYGVLPLRDISCTPYANVVPVNSAPDAPGVFNSVPSVEVNNGNSMSEALIENKSIDSKNPDIISAVPSYTAKVEPDIKFKPEPHLKSEDPSNDVVKNEPIRPKFENISVLNSVYQTPIFPVNGTPLNTNPVEHPTTSLPKHEEIFLSTEAHDNNFSTGVDPKRSFILISSASPNERVKHFEGTPIIIQDDSPITPAGVTNEDIPASHCDTSVGISMNMDFVVQQDFSTMNNSEAGPSTGTNTMEKKNRKKRAAKVQSPEPAKKLKISHEVDIFFSKYLWKPIFQEYTLFVDIEGFPVSYENYLNSFKARGEIGDEVMNSFIQVLNHESKMSSEVKPYVKKYCFTSYFTNKFLVPLELFDPVSCMREFDRINSEESLWKQDLLYFPTIKSNHWVVLSINSLFEKCHFFYPCGTILGTTQQELVYNLVSNYNMLCKLSKKPFKNVFSFKLEPVGPYPTNCLMHDSGHYLPLYIENFEGKAMKTFSAANILKYRMISAFKFFKSTLNKLKEEDFRIGN</sequence>
<evidence type="ECO:0000313" key="6">
    <source>
        <dbReference type="EnsemblPlants" id="TuG1812U0000323300.01.T01"/>
    </source>
</evidence>
<dbReference type="GO" id="GO:0006508">
    <property type="term" value="P:proteolysis"/>
    <property type="evidence" value="ECO:0007669"/>
    <property type="project" value="UniProtKB-KW"/>
</dbReference>
<keyword evidence="7" id="KW-1185">Reference proteome</keyword>
<evidence type="ECO:0000256" key="3">
    <source>
        <dbReference type="ARBA" id="ARBA00022801"/>
    </source>
</evidence>